<keyword evidence="1" id="KW-0472">Membrane</keyword>
<protein>
    <submittedName>
        <fullName evidence="2">Protein transport protein SEC24-like CEF</fullName>
    </submittedName>
</protein>
<dbReference type="PANTHER" id="PTHR46238:SF11">
    <property type="entry name" value="AGAMOUS-LIKE MADS-BOX PROTEIN AGL16"/>
    <property type="match status" value="1"/>
</dbReference>
<reference evidence="2" key="1">
    <citation type="journal article" date="2019" name="Sci. Rep.">
        <title>Draft genome of Tanacetum cinerariifolium, the natural source of mosquito coil.</title>
        <authorList>
            <person name="Yamashiro T."/>
            <person name="Shiraishi A."/>
            <person name="Satake H."/>
            <person name="Nakayama K."/>
        </authorList>
    </citation>
    <scope>NUCLEOTIDE SEQUENCE</scope>
</reference>
<gene>
    <name evidence="2" type="ORF">Tci_017846</name>
</gene>
<evidence type="ECO:0000313" key="2">
    <source>
        <dbReference type="EMBL" id="GEU45868.1"/>
    </source>
</evidence>
<dbReference type="AlphaFoldDB" id="A0A6L2K8U3"/>
<keyword evidence="1" id="KW-1133">Transmembrane helix</keyword>
<evidence type="ECO:0000256" key="1">
    <source>
        <dbReference type="SAM" id="Phobius"/>
    </source>
</evidence>
<dbReference type="EMBL" id="BKCJ010002046">
    <property type="protein sequence ID" value="GEU45868.1"/>
    <property type="molecule type" value="Genomic_DNA"/>
</dbReference>
<sequence>MLEVMLLSIQPLTWSYQLVLSLRALVEMAFDLRLLNYGQVRMLHTIVNKMSEGRLRWFGHARRRPQSTPVRRVEDLVVDCMRRIGRPKLRWEDKVKLDMKELLLSEDMVSDRNEWRAKISLGDRLERWASIRLGGSMEGLEGLVAFGLPLFASFSLTLLCFLLPFSFACFRACVMPWFACPFALARSRSIIAASLGVLEKLKEDVASFNEDDDFSYCDSDDADAIINRCRRLFKRLITIKGSSGKLPRDLFHIFDISVKMERGL</sequence>
<keyword evidence="1" id="KW-0812">Transmembrane</keyword>
<proteinExistence type="predicted"/>
<comment type="caution">
    <text evidence="2">The sequence shown here is derived from an EMBL/GenBank/DDBJ whole genome shotgun (WGS) entry which is preliminary data.</text>
</comment>
<name>A0A6L2K8U3_TANCI</name>
<feature type="transmembrane region" description="Helical" evidence="1">
    <location>
        <begin position="142"/>
        <end position="165"/>
    </location>
</feature>
<accession>A0A6L2K8U3</accession>
<organism evidence="2">
    <name type="scientific">Tanacetum cinerariifolium</name>
    <name type="common">Dalmatian daisy</name>
    <name type="synonym">Chrysanthemum cinerariifolium</name>
    <dbReference type="NCBI Taxonomy" id="118510"/>
    <lineage>
        <taxon>Eukaryota</taxon>
        <taxon>Viridiplantae</taxon>
        <taxon>Streptophyta</taxon>
        <taxon>Embryophyta</taxon>
        <taxon>Tracheophyta</taxon>
        <taxon>Spermatophyta</taxon>
        <taxon>Magnoliopsida</taxon>
        <taxon>eudicotyledons</taxon>
        <taxon>Gunneridae</taxon>
        <taxon>Pentapetalae</taxon>
        <taxon>asterids</taxon>
        <taxon>campanulids</taxon>
        <taxon>Asterales</taxon>
        <taxon>Asteraceae</taxon>
        <taxon>Asteroideae</taxon>
        <taxon>Anthemideae</taxon>
        <taxon>Anthemidinae</taxon>
        <taxon>Tanacetum</taxon>
    </lineage>
</organism>
<dbReference type="PANTHER" id="PTHR46238">
    <property type="entry name" value="REVERSE TRANSCRIPTASE DOMAIN-CONTAINING PROTEIN"/>
    <property type="match status" value="1"/>
</dbReference>